<proteinExistence type="predicted"/>
<protein>
    <submittedName>
        <fullName evidence="3">Restriction endonuclease</fullName>
        <ecNumber evidence="3">3.1.21.-</ecNumber>
    </submittedName>
</protein>
<feature type="transmembrane region" description="Helical" evidence="1">
    <location>
        <begin position="242"/>
        <end position="261"/>
    </location>
</feature>
<keyword evidence="3" id="KW-0255">Endonuclease</keyword>
<accession>A0ABD5YR00</accession>
<dbReference type="EC" id="3.1.21.-" evidence="3"/>
<reference evidence="3 4" key="1">
    <citation type="journal article" date="2019" name="Int. J. Syst. Evol. Microbiol.">
        <title>The Global Catalogue of Microorganisms (GCM) 10K type strain sequencing project: providing services to taxonomists for standard genome sequencing and annotation.</title>
        <authorList>
            <consortium name="The Broad Institute Genomics Platform"/>
            <consortium name="The Broad Institute Genome Sequencing Center for Infectious Disease"/>
            <person name="Wu L."/>
            <person name="Ma J."/>
        </authorList>
    </citation>
    <scope>NUCLEOTIDE SEQUENCE [LARGE SCALE GENOMIC DNA]</scope>
    <source>
        <strain evidence="3 4">RDMS1</strain>
    </source>
</reference>
<dbReference type="GO" id="GO:0016787">
    <property type="term" value="F:hydrolase activity"/>
    <property type="evidence" value="ECO:0007669"/>
    <property type="project" value="UniProtKB-KW"/>
</dbReference>
<evidence type="ECO:0000259" key="2">
    <source>
        <dbReference type="Pfam" id="PF04471"/>
    </source>
</evidence>
<dbReference type="Gene3D" id="3.40.1350.10">
    <property type="match status" value="1"/>
</dbReference>
<keyword evidence="1" id="KW-0812">Transmembrane</keyword>
<sequence>MPSTQTSADLLARIQQMDADGFEQFIADLWERRGWTTTVSQTRIGGGTDVTATKKAPDPRTHVIRAKSYESDITDDNTEIQQSVNLVSQEKGVDMVVIVTPHQSASRVTNNAQAPNVKLVNGDGLVALIERLDAHDLVDDYAAITTSAAAVTTGPPATVEADNSKIPLPEISPDTYLGFIILGTTIWSIGFLVGLAGYSSGIVGSVVAIAAINCWIMLPLSLYHEASRVDETTDWSPSRTLYAIGGAIPFLNAVVGGAYLYRRRHAYQQRQTTDNVSERIA</sequence>
<dbReference type="Pfam" id="PF04471">
    <property type="entry name" value="Mrr_cat"/>
    <property type="match status" value="1"/>
</dbReference>
<dbReference type="InterPro" id="IPR011335">
    <property type="entry name" value="Restrct_endonuc-II-like"/>
</dbReference>
<feature type="domain" description="Restriction endonuclease type IV Mrr" evidence="2">
    <location>
        <begin position="14"/>
        <end position="129"/>
    </location>
</feature>
<dbReference type="RefSeq" id="WP_264554821.1">
    <property type="nucleotide sequence ID" value="NZ_CP109979.1"/>
</dbReference>
<gene>
    <name evidence="3" type="ORF">ACFQL7_07275</name>
</gene>
<keyword evidence="1" id="KW-1133">Transmembrane helix</keyword>
<dbReference type="AlphaFoldDB" id="A0ABD5YR00"/>
<dbReference type="SUPFAM" id="SSF52980">
    <property type="entry name" value="Restriction endonuclease-like"/>
    <property type="match status" value="1"/>
</dbReference>
<dbReference type="InterPro" id="IPR007560">
    <property type="entry name" value="Restrct_endonuc_IV_Mrr"/>
</dbReference>
<keyword evidence="1" id="KW-0472">Membrane</keyword>
<dbReference type="InterPro" id="IPR011856">
    <property type="entry name" value="tRNA_endonuc-like_dom_sf"/>
</dbReference>
<evidence type="ECO:0000256" key="1">
    <source>
        <dbReference type="SAM" id="Phobius"/>
    </source>
</evidence>
<dbReference type="EMBL" id="JBHTAX010000001">
    <property type="protein sequence ID" value="MFC7189676.1"/>
    <property type="molecule type" value="Genomic_DNA"/>
</dbReference>
<dbReference type="GeneID" id="76199235"/>
<evidence type="ECO:0000313" key="3">
    <source>
        <dbReference type="EMBL" id="MFC7189676.1"/>
    </source>
</evidence>
<dbReference type="Proteomes" id="UP001596417">
    <property type="component" value="Unassembled WGS sequence"/>
</dbReference>
<comment type="caution">
    <text evidence="3">The sequence shown here is derived from an EMBL/GenBank/DDBJ whole genome shotgun (WGS) entry which is preliminary data.</text>
</comment>
<feature type="transmembrane region" description="Helical" evidence="1">
    <location>
        <begin position="202"/>
        <end position="222"/>
    </location>
</feature>
<evidence type="ECO:0000313" key="4">
    <source>
        <dbReference type="Proteomes" id="UP001596417"/>
    </source>
</evidence>
<organism evidence="3 4">
    <name type="scientific">Halocatena marina</name>
    <dbReference type="NCBI Taxonomy" id="2934937"/>
    <lineage>
        <taxon>Archaea</taxon>
        <taxon>Methanobacteriati</taxon>
        <taxon>Methanobacteriota</taxon>
        <taxon>Stenosarchaea group</taxon>
        <taxon>Halobacteria</taxon>
        <taxon>Halobacteriales</taxon>
        <taxon>Natronomonadaceae</taxon>
        <taxon>Halocatena</taxon>
    </lineage>
</organism>
<keyword evidence="3" id="KW-0378">Hydrolase</keyword>
<name>A0ABD5YR00_9EURY</name>
<keyword evidence="3" id="KW-0540">Nuclease</keyword>
<dbReference type="GO" id="GO:0004519">
    <property type="term" value="F:endonuclease activity"/>
    <property type="evidence" value="ECO:0007669"/>
    <property type="project" value="UniProtKB-KW"/>
</dbReference>
<keyword evidence="4" id="KW-1185">Reference proteome</keyword>
<feature type="transmembrane region" description="Helical" evidence="1">
    <location>
        <begin position="176"/>
        <end position="195"/>
    </location>
</feature>